<dbReference type="AlphaFoldDB" id="X6MC69"/>
<dbReference type="PANTHER" id="PTHR15439">
    <property type="entry name" value="RETINOBLASTOMA-BINDING PROTEIN 6"/>
    <property type="match status" value="1"/>
</dbReference>
<dbReference type="InterPro" id="IPR027267">
    <property type="entry name" value="AH/BAR_dom_sf"/>
</dbReference>
<dbReference type="SUPFAM" id="SSF103657">
    <property type="entry name" value="BAR/IMD domain-like"/>
    <property type="match status" value="1"/>
</dbReference>
<dbReference type="InterPro" id="IPR033489">
    <property type="entry name" value="RBBP6"/>
</dbReference>
<dbReference type="Proteomes" id="UP000023152">
    <property type="component" value="Unassembled WGS sequence"/>
</dbReference>
<accession>X6MC69</accession>
<sequence length="492" mass="56158">MGIGTGIGTGIGAGTGTGIGTGVGGIETPSSNRSSFSTATLELQNTGSNSNKTGFMQRISSTIGLGTPSATRKEGLNGNGMEETKMHSNNDGNNSSNNNNNNNNNNNSSSALWSEFGKLHQDGVSKHRTLCQESFADEYKNDSLVLWHLCQYYLPLRDKLHNQDLLYRQQLVKCNQLYHNYELIREQSLEKLKALELWRLCCLYDSYHILAKFIQSDMFNVTSRRCFVNFKTSIDRLSPEQTFNSFLRSKFSQTLPRSVGLVPYAVREWRTTQHLLDDLMFHQTPVYDGLHVPFVLEYLLTYIENDPHVADGKDTYLLLQPNLHLLDDKDTKEYQLILQQIFALSNIRPVNINTNTNTNNNNNNTNTNANAAEDAKKKRSSTVVTKSPVIRDYKHAVGILKFWLKNLVEPIIPYHLYSKCLLFEKEIVGYVRRRAQRKSLKLYSHQMRNGVHHFPLHNELDSEEDNDNDHDHDHDNDNDNDRSNNNNNNNNK</sequence>
<feature type="region of interest" description="Disordered" evidence="1">
    <location>
        <begin position="62"/>
        <end position="111"/>
    </location>
</feature>
<dbReference type="GO" id="GO:0006397">
    <property type="term" value="P:mRNA processing"/>
    <property type="evidence" value="ECO:0007669"/>
    <property type="project" value="InterPro"/>
</dbReference>
<feature type="compositionally biased region" description="Low complexity" evidence="1">
    <location>
        <begin position="354"/>
        <end position="372"/>
    </location>
</feature>
<gene>
    <name evidence="2" type="ORF">RFI_25933</name>
</gene>
<evidence type="ECO:0000313" key="3">
    <source>
        <dbReference type="Proteomes" id="UP000023152"/>
    </source>
</evidence>
<feature type="compositionally biased region" description="Low complexity" evidence="1">
    <location>
        <begin position="89"/>
        <end position="110"/>
    </location>
</feature>
<dbReference type="EMBL" id="ASPP01022465">
    <property type="protein sequence ID" value="ETO11444.1"/>
    <property type="molecule type" value="Genomic_DNA"/>
</dbReference>
<feature type="compositionally biased region" description="Low complexity" evidence="1">
    <location>
        <begin position="483"/>
        <end position="492"/>
    </location>
</feature>
<comment type="caution">
    <text evidence="2">The sequence shown here is derived from an EMBL/GenBank/DDBJ whole genome shotgun (WGS) entry which is preliminary data.</text>
</comment>
<feature type="compositionally biased region" description="Basic and acidic residues" evidence="1">
    <location>
        <begin position="469"/>
        <end position="482"/>
    </location>
</feature>
<keyword evidence="3" id="KW-1185">Reference proteome</keyword>
<evidence type="ECO:0000313" key="2">
    <source>
        <dbReference type="EMBL" id="ETO11444.1"/>
    </source>
</evidence>
<dbReference type="GO" id="GO:0016567">
    <property type="term" value="P:protein ubiquitination"/>
    <property type="evidence" value="ECO:0007669"/>
    <property type="project" value="InterPro"/>
</dbReference>
<protein>
    <submittedName>
        <fullName evidence="2">Patatin family protein</fullName>
    </submittedName>
</protein>
<dbReference type="Gene3D" id="1.20.1270.60">
    <property type="entry name" value="Arfaptin homology (AH) domain/BAR domain"/>
    <property type="match status" value="1"/>
</dbReference>
<dbReference type="GO" id="GO:0061630">
    <property type="term" value="F:ubiquitin protein ligase activity"/>
    <property type="evidence" value="ECO:0007669"/>
    <property type="project" value="InterPro"/>
</dbReference>
<organism evidence="2 3">
    <name type="scientific">Reticulomyxa filosa</name>
    <dbReference type="NCBI Taxonomy" id="46433"/>
    <lineage>
        <taxon>Eukaryota</taxon>
        <taxon>Sar</taxon>
        <taxon>Rhizaria</taxon>
        <taxon>Retaria</taxon>
        <taxon>Foraminifera</taxon>
        <taxon>Monothalamids</taxon>
        <taxon>Reticulomyxidae</taxon>
        <taxon>Reticulomyxa</taxon>
    </lineage>
</organism>
<evidence type="ECO:0000256" key="1">
    <source>
        <dbReference type="SAM" id="MobiDB-lite"/>
    </source>
</evidence>
<feature type="region of interest" description="Disordered" evidence="1">
    <location>
        <begin position="458"/>
        <end position="492"/>
    </location>
</feature>
<proteinExistence type="predicted"/>
<feature type="region of interest" description="Disordered" evidence="1">
    <location>
        <begin position="354"/>
        <end position="384"/>
    </location>
</feature>
<name>X6MC69_RETFI</name>
<reference evidence="2 3" key="1">
    <citation type="journal article" date="2013" name="Curr. Biol.">
        <title>The Genome of the Foraminiferan Reticulomyxa filosa.</title>
        <authorList>
            <person name="Glockner G."/>
            <person name="Hulsmann N."/>
            <person name="Schleicher M."/>
            <person name="Noegel A.A."/>
            <person name="Eichinger L."/>
            <person name="Gallinger C."/>
            <person name="Pawlowski J."/>
            <person name="Sierra R."/>
            <person name="Euteneuer U."/>
            <person name="Pillet L."/>
            <person name="Moustafa A."/>
            <person name="Platzer M."/>
            <person name="Groth M."/>
            <person name="Szafranski K."/>
            <person name="Schliwa M."/>
        </authorList>
    </citation>
    <scope>NUCLEOTIDE SEQUENCE [LARGE SCALE GENOMIC DNA]</scope>
</reference>